<gene>
    <name evidence="1" type="ORF">METZ01_LOCUS256404</name>
</gene>
<name>A0A382IV23_9ZZZZ</name>
<dbReference type="EMBL" id="UINC01069850">
    <property type="protein sequence ID" value="SVC03550.1"/>
    <property type="molecule type" value="Genomic_DNA"/>
</dbReference>
<dbReference type="AlphaFoldDB" id="A0A382IV23"/>
<feature type="non-terminal residue" evidence="1">
    <location>
        <position position="47"/>
    </location>
</feature>
<reference evidence="1" key="1">
    <citation type="submission" date="2018-05" db="EMBL/GenBank/DDBJ databases">
        <authorList>
            <person name="Lanie J.A."/>
            <person name="Ng W.-L."/>
            <person name="Kazmierczak K.M."/>
            <person name="Andrzejewski T.M."/>
            <person name="Davidsen T.M."/>
            <person name="Wayne K.J."/>
            <person name="Tettelin H."/>
            <person name="Glass J.I."/>
            <person name="Rusch D."/>
            <person name="Podicherti R."/>
            <person name="Tsui H.-C.T."/>
            <person name="Winkler M.E."/>
        </authorList>
    </citation>
    <scope>NUCLEOTIDE SEQUENCE</scope>
</reference>
<protein>
    <submittedName>
        <fullName evidence="1">Uncharacterized protein</fullName>
    </submittedName>
</protein>
<organism evidence="1">
    <name type="scientific">marine metagenome</name>
    <dbReference type="NCBI Taxonomy" id="408172"/>
    <lineage>
        <taxon>unclassified sequences</taxon>
        <taxon>metagenomes</taxon>
        <taxon>ecological metagenomes</taxon>
    </lineage>
</organism>
<proteinExistence type="predicted"/>
<sequence>VLAHQPPHPLFGGAYTLEAQFRPDLAITFPMNYPAASHGVSGRLHAN</sequence>
<evidence type="ECO:0000313" key="1">
    <source>
        <dbReference type="EMBL" id="SVC03550.1"/>
    </source>
</evidence>
<accession>A0A382IV23</accession>
<feature type="non-terminal residue" evidence="1">
    <location>
        <position position="1"/>
    </location>
</feature>